<evidence type="ECO:0000313" key="1">
    <source>
        <dbReference type="EMBL" id="KAH0568487.1"/>
    </source>
</evidence>
<accession>A0AAV7J8L6</accession>
<organism evidence="1 2">
    <name type="scientific">Cotesia glomerata</name>
    <name type="common">Lepidopteran parasitic wasp</name>
    <name type="synonym">Apanteles glomeratus</name>
    <dbReference type="NCBI Taxonomy" id="32391"/>
    <lineage>
        <taxon>Eukaryota</taxon>
        <taxon>Metazoa</taxon>
        <taxon>Ecdysozoa</taxon>
        <taxon>Arthropoda</taxon>
        <taxon>Hexapoda</taxon>
        <taxon>Insecta</taxon>
        <taxon>Pterygota</taxon>
        <taxon>Neoptera</taxon>
        <taxon>Endopterygota</taxon>
        <taxon>Hymenoptera</taxon>
        <taxon>Apocrita</taxon>
        <taxon>Ichneumonoidea</taxon>
        <taxon>Braconidae</taxon>
        <taxon>Microgastrinae</taxon>
        <taxon>Cotesia</taxon>
    </lineage>
</organism>
<dbReference type="AlphaFoldDB" id="A0AAV7J8L6"/>
<sequence>MVHKQSKSPYIRTEVVKLESIEDSTVTRIEITNGQERRLGPGRKSNGWGFYEFLGEDSAQGCGTLGPGQLEYVEGPLRGIQSRFFVVR</sequence>
<protein>
    <submittedName>
        <fullName evidence="1">Uncharacterized protein</fullName>
    </submittedName>
</protein>
<dbReference type="EMBL" id="JAHXZJ010000001">
    <property type="protein sequence ID" value="KAH0568487.1"/>
    <property type="molecule type" value="Genomic_DNA"/>
</dbReference>
<name>A0AAV7J8L6_COTGL</name>
<evidence type="ECO:0000313" key="2">
    <source>
        <dbReference type="Proteomes" id="UP000826195"/>
    </source>
</evidence>
<keyword evidence="2" id="KW-1185">Reference proteome</keyword>
<gene>
    <name evidence="1" type="ORF">KQX54_021055</name>
</gene>
<dbReference type="Proteomes" id="UP000826195">
    <property type="component" value="Unassembled WGS sequence"/>
</dbReference>
<reference evidence="1 2" key="1">
    <citation type="journal article" date="2021" name="J. Hered.">
        <title>A chromosome-level genome assembly of the parasitoid wasp, Cotesia glomerata (Hymenoptera: Braconidae).</title>
        <authorList>
            <person name="Pinto B.J."/>
            <person name="Weis J.J."/>
            <person name="Gamble T."/>
            <person name="Ode P.J."/>
            <person name="Paul R."/>
            <person name="Zaspel J.M."/>
        </authorList>
    </citation>
    <scope>NUCLEOTIDE SEQUENCE [LARGE SCALE GENOMIC DNA]</scope>
    <source>
        <strain evidence="1">CgM1</strain>
    </source>
</reference>
<proteinExistence type="predicted"/>
<comment type="caution">
    <text evidence="1">The sequence shown here is derived from an EMBL/GenBank/DDBJ whole genome shotgun (WGS) entry which is preliminary data.</text>
</comment>